<proteinExistence type="predicted"/>
<evidence type="ECO:0000313" key="3">
    <source>
        <dbReference type="Proteomes" id="UP000824116"/>
    </source>
</evidence>
<accession>A0A9D2K1Q8</accession>
<feature type="non-terminal residue" evidence="2">
    <location>
        <position position="1"/>
    </location>
</feature>
<keyword evidence="2" id="KW-0067">ATP-binding</keyword>
<feature type="region of interest" description="Disordered" evidence="1">
    <location>
        <begin position="1"/>
        <end position="23"/>
    </location>
</feature>
<keyword evidence="2" id="KW-0547">Nucleotide-binding</keyword>
<dbReference type="Proteomes" id="UP000824116">
    <property type="component" value="Unassembled WGS sequence"/>
</dbReference>
<dbReference type="GO" id="GO:0005524">
    <property type="term" value="F:ATP binding"/>
    <property type="evidence" value="ECO:0007669"/>
    <property type="project" value="UniProtKB-KW"/>
</dbReference>
<protein>
    <submittedName>
        <fullName evidence="2">Glutathione ABC transporter ATP-binding protein</fullName>
    </submittedName>
</protein>
<organism evidence="2 3">
    <name type="scientific">Candidatus Mediterraneibacter stercoravium</name>
    <dbReference type="NCBI Taxonomy" id="2838685"/>
    <lineage>
        <taxon>Bacteria</taxon>
        <taxon>Bacillati</taxon>
        <taxon>Bacillota</taxon>
        <taxon>Clostridia</taxon>
        <taxon>Lachnospirales</taxon>
        <taxon>Lachnospiraceae</taxon>
        <taxon>Mediterraneibacter</taxon>
    </lineage>
</organism>
<dbReference type="AlphaFoldDB" id="A0A9D2K1Q8"/>
<evidence type="ECO:0000256" key="1">
    <source>
        <dbReference type="SAM" id="MobiDB-lite"/>
    </source>
</evidence>
<reference evidence="2" key="2">
    <citation type="submission" date="2021-04" db="EMBL/GenBank/DDBJ databases">
        <authorList>
            <person name="Gilroy R."/>
        </authorList>
    </citation>
    <scope>NUCLEOTIDE SEQUENCE</scope>
    <source>
        <strain evidence="2">CHK196-3914</strain>
    </source>
</reference>
<dbReference type="EMBL" id="DXAY01000267">
    <property type="protein sequence ID" value="HIZ75860.1"/>
    <property type="molecule type" value="Genomic_DNA"/>
</dbReference>
<sequence length="79" mass="8797">DPLRARRIPGISAGKQSTGGRGVQEKGCPFAGECGYAMKCCTEQEPEVYRFGERAVSCFLYSEEHSGRRSRDYIMTSQI</sequence>
<reference evidence="2" key="1">
    <citation type="journal article" date="2021" name="PeerJ">
        <title>Extensive microbial diversity within the chicken gut microbiome revealed by metagenomics and culture.</title>
        <authorList>
            <person name="Gilroy R."/>
            <person name="Ravi A."/>
            <person name="Getino M."/>
            <person name="Pursley I."/>
            <person name="Horton D.L."/>
            <person name="Alikhan N.F."/>
            <person name="Baker D."/>
            <person name="Gharbi K."/>
            <person name="Hall N."/>
            <person name="Watson M."/>
            <person name="Adriaenssens E.M."/>
            <person name="Foster-Nyarko E."/>
            <person name="Jarju S."/>
            <person name="Secka A."/>
            <person name="Antonio M."/>
            <person name="Oren A."/>
            <person name="Chaudhuri R.R."/>
            <person name="La Ragione R."/>
            <person name="Hildebrand F."/>
            <person name="Pallen M.J."/>
        </authorList>
    </citation>
    <scope>NUCLEOTIDE SEQUENCE</scope>
    <source>
        <strain evidence="2">CHK196-3914</strain>
    </source>
</reference>
<evidence type="ECO:0000313" key="2">
    <source>
        <dbReference type="EMBL" id="HIZ75860.1"/>
    </source>
</evidence>
<comment type="caution">
    <text evidence="2">The sequence shown here is derived from an EMBL/GenBank/DDBJ whole genome shotgun (WGS) entry which is preliminary data.</text>
</comment>
<name>A0A9D2K1Q8_9FIRM</name>
<gene>
    <name evidence="2" type="ORF">H9723_11575</name>
</gene>